<reference evidence="2" key="1">
    <citation type="journal article" date="2020" name="Stud. Mycol.">
        <title>101 Dothideomycetes genomes: a test case for predicting lifestyles and emergence of pathogens.</title>
        <authorList>
            <person name="Haridas S."/>
            <person name="Albert R."/>
            <person name="Binder M."/>
            <person name="Bloem J."/>
            <person name="Labutti K."/>
            <person name="Salamov A."/>
            <person name="Andreopoulos B."/>
            <person name="Baker S."/>
            <person name="Barry K."/>
            <person name="Bills G."/>
            <person name="Bluhm B."/>
            <person name="Cannon C."/>
            <person name="Castanera R."/>
            <person name="Culley D."/>
            <person name="Daum C."/>
            <person name="Ezra D."/>
            <person name="Gonzalez J."/>
            <person name="Henrissat B."/>
            <person name="Kuo A."/>
            <person name="Liang C."/>
            <person name="Lipzen A."/>
            <person name="Lutzoni F."/>
            <person name="Magnuson J."/>
            <person name="Mondo S."/>
            <person name="Nolan M."/>
            <person name="Ohm R."/>
            <person name="Pangilinan J."/>
            <person name="Park H.-J."/>
            <person name="Ramirez L."/>
            <person name="Alfaro M."/>
            <person name="Sun H."/>
            <person name="Tritt A."/>
            <person name="Yoshinaga Y."/>
            <person name="Zwiers L.-H."/>
            <person name="Turgeon B."/>
            <person name="Goodwin S."/>
            <person name="Spatafora J."/>
            <person name="Crous P."/>
            <person name="Grigoriev I."/>
        </authorList>
    </citation>
    <scope>NUCLEOTIDE SEQUENCE</scope>
    <source>
        <strain evidence="2">Tuck. ex Michener</strain>
    </source>
</reference>
<dbReference type="EMBL" id="ML991790">
    <property type="protein sequence ID" value="KAF2235579.1"/>
    <property type="molecule type" value="Genomic_DNA"/>
</dbReference>
<keyword evidence="3" id="KW-1185">Reference proteome</keyword>
<dbReference type="Gene3D" id="3.30.1220.10">
    <property type="entry name" value="CobW-like, C-terminal domain"/>
    <property type="match status" value="1"/>
</dbReference>
<feature type="domain" description="CobW/HypB/UreG nucleotide-binding" evidence="1">
    <location>
        <begin position="38"/>
        <end position="242"/>
    </location>
</feature>
<dbReference type="InterPro" id="IPR003495">
    <property type="entry name" value="CobW/HypB/UreG_nucleotide-bd"/>
</dbReference>
<dbReference type="AlphaFoldDB" id="A0A6A6HCK3"/>
<evidence type="ECO:0000259" key="1">
    <source>
        <dbReference type="Pfam" id="PF02492"/>
    </source>
</evidence>
<organism evidence="2 3">
    <name type="scientific">Viridothelium virens</name>
    <name type="common">Speckled blister lichen</name>
    <name type="synonym">Trypethelium virens</name>
    <dbReference type="NCBI Taxonomy" id="1048519"/>
    <lineage>
        <taxon>Eukaryota</taxon>
        <taxon>Fungi</taxon>
        <taxon>Dikarya</taxon>
        <taxon>Ascomycota</taxon>
        <taxon>Pezizomycotina</taxon>
        <taxon>Dothideomycetes</taxon>
        <taxon>Dothideomycetes incertae sedis</taxon>
        <taxon>Trypetheliales</taxon>
        <taxon>Trypetheliaceae</taxon>
        <taxon>Viridothelium</taxon>
    </lineage>
</organism>
<dbReference type="GO" id="GO:0005737">
    <property type="term" value="C:cytoplasm"/>
    <property type="evidence" value="ECO:0007669"/>
    <property type="project" value="TreeGrafter"/>
</dbReference>
<accession>A0A6A6HCK3</accession>
<dbReference type="Gene3D" id="3.40.50.300">
    <property type="entry name" value="P-loop containing nucleotide triphosphate hydrolases"/>
    <property type="match status" value="1"/>
</dbReference>
<dbReference type="CDD" id="cd03112">
    <property type="entry name" value="CobW-like"/>
    <property type="match status" value="1"/>
</dbReference>
<dbReference type="InterPro" id="IPR027417">
    <property type="entry name" value="P-loop_NTPase"/>
</dbReference>
<gene>
    <name evidence="2" type="ORF">EV356DRAFT_500079</name>
</gene>
<protein>
    <submittedName>
        <fullName evidence="2">CobW-domain-containing protein</fullName>
    </submittedName>
</protein>
<dbReference type="PANTHER" id="PTHR13748">
    <property type="entry name" value="COBW-RELATED"/>
    <property type="match status" value="1"/>
</dbReference>
<dbReference type="SUPFAM" id="SSF52540">
    <property type="entry name" value="P-loop containing nucleoside triphosphate hydrolases"/>
    <property type="match status" value="1"/>
</dbReference>
<evidence type="ECO:0000313" key="2">
    <source>
        <dbReference type="EMBL" id="KAF2235579.1"/>
    </source>
</evidence>
<dbReference type="Pfam" id="PF02492">
    <property type="entry name" value="cobW"/>
    <property type="match status" value="1"/>
</dbReference>
<dbReference type="OrthoDB" id="258627at2759"/>
<dbReference type="PANTHER" id="PTHR13748:SF31">
    <property type="entry name" value="ZINC-REGULATED GTPASE METALLOPROTEIN ACTIVATOR 1A-RELATED"/>
    <property type="match status" value="1"/>
</dbReference>
<proteinExistence type="predicted"/>
<dbReference type="Proteomes" id="UP000800092">
    <property type="component" value="Unassembled WGS sequence"/>
</dbReference>
<name>A0A6A6HCK3_VIRVR</name>
<dbReference type="InterPro" id="IPR051316">
    <property type="entry name" value="Zinc-reg_GTPase_activator"/>
</dbReference>
<evidence type="ECO:0000313" key="3">
    <source>
        <dbReference type="Proteomes" id="UP000800092"/>
    </source>
</evidence>
<dbReference type="InterPro" id="IPR036627">
    <property type="entry name" value="CobW-likC_sf"/>
</dbReference>
<sequence>MEVDDDDAPPLLVASGDASSGPGLLDAEMEDMKIVKVPITIVTGYLGAGKTTLLNYILNERHGKKIAVILNEFGDSADIEKSLTVSQEGQKVEEWLELANGCICCSVKDSGVNAIEALMDRRGTFDYILLETTGLADPGNIAPLFWVDEGLGSSIYLDGIVTLVDAKNILTSLDEKPVAAVGEGEGEDGGGHEGHVGPELTTAHLQISHADVVVVNKSDLVGAQELAVVRERVQGINGLAKVHVTQQSRVPQLEGVLLDLHAYDDVDAGALEFASKGHSHLDPTISTLTLSVPTLPTTPLLRLDAWLRSVLWERTLPRSSSNSAPAARSSANSVGLTTASAISTTSSTPASVLSSTQQAAASPTPLTQGTAVGFEIHRLKGRILLSDGGAKMLQGVREVFEMLDAKDGSGVSKARGSSSAENGGKIVLIGRGLLSRENEFEHNLREYLEM</sequence>